<feature type="compositionally biased region" description="Basic residues" evidence="1">
    <location>
        <begin position="454"/>
        <end position="475"/>
    </location>
</feature>
<evidence type="ECO:0000256" key="1">
    <source>
        <dbReference type="SAM" id="MobiDB-lite"/>
    </source>
</evidence>
<comment type="caution">
    <text evidence="2">The sequence shown here is derived from an EMBL/GenBank/DDBJ whole genome shotgun (WGS) entry which is preliminary data.</text>
</comment>
<evidence type="ECO:0000313" key="2">
    <source>
        <dbReference type="EMBL" id="KAK5164851.1"/>
    </source>
</evidence>
<evidence type="ECO:0000313" key="3">
    <source>
        <dbReference type="Proteomes" id="UP001337655"/>
    </source>
</evidence>
<organism evidence="2 3">
    <name type="scientific">Saxophila tyrrhenica</name>
    <dbReference type="NCBI Taxonomy" id="1690608"/>
    <lineage>
        <taxon>Eukaryota</taxon>
        <taxon>Fungi</taxon>
        <taxon>Dikarya</taxon>
        <taxon>Ascomycota</taxon>
        <taxon>Pezizomycotina</taxon>
        <taxon>Dothideomycetes</taxon>
        <taxon>Dothideomycetidae</taxon>
        <taxon>Mycosphaerellales</taxon>
        <taxon>Extremaceae</taxon>
        <taxon>Saxophila</taxon>
    </lineage>
</organism>
<dbReference type="GeneID" id="89930846"/>
<dbReference type="RefSeq" id="XP_064655047.1">
    <property type="nucleotide sequence ID" value="XM_064806742.1"/>
</dbReference>
<feature type="region of interest" description="Disordered" evidence="1">
    <location>
        <begin position="206"/>
        <end position="234"/>
    </location>
</feature>
<feature type="region of interest" description="Disordered" evidence="1">
    <location>
        <begin position="120"/>
        <end position="152"/>
    </location>
</feature>
<protein>
    <submittedName>
        <fullName evidence="2">Uncharacterized protein</fullName>
    </submittedName>
</protein>
<feature type="compositionally biased region" description="Basic and acidic residues" evidence="1">
    <location>
        <begin position="476"/>
        <end position="493"/>
    </location>
</feature>
<keyword evidence="3" id="KW-1185">Reference proteome</keyword>
<accession>A0AAV9NY20</accession>
<dbReference type="AlphaFoldDB" id="A0AAV9NY20"/>
<dbReference type="Proteomes" id="UP001337655">
    <property type="component" value="Unassembled WGS sequence"/>
</dbReference>
<reference evidence="2 3" key="1">
    <citation type="submission" date="2023-08" db="EMBL/GenBank/DDBJ databases">
        <title>Black Yeasts Isolated from many extreme environments.</title>
        <authorList>
            <person name="Coleine C."/>
            <person name="Stajich J.E."/>
            <person name="Selbmann L."/>
        </authorList>
    </citation>
    <scope>NUCLEOTIDE SEQUENCE [LARGE SCALE GENOMIC DNA]</scope>
    <source>
        <strain evidence="2 3">CCFEE 5935</strain>
    </source>
</reference>
<dbReference type="EMBL" id="JAVRRT010000018">
    <property type="protein sequence ID" value="KAK5164851.1"/>
    <property type="molecule type" value="Genomic_DNA"/>
</dbReference>
<name>A0AAV9NY20_9PEZI</name>
<feature type="region of interest" description="Disordered" evidence="1">
    <location>
        <begin position="329"/>
        <end position="410"/>
    </location>
</feature>
<sequence>MCIYDLTHFACSAEAYHLYWRCHRDSLCLPHVRWIRTTTSFCRLCTWDVLEGNIYLPGFGPPPGPPTYYYFNGYCWGTEYGYHLMYPYQNTYLSYGYEQQWYPNSQGRWAADQHQAPMATKYPTTCTDTDAPGGHSDHRSHADEDDSPPRSLYFTTELETDQEPVAVEQADSHDCSDDGDEQQGPQFTYYDPLLARIPAGVKASPRHHTYRSFSPPLDAVSPTDGPDEQPRPRFIYDSRSAAGTRFQENDSPRYLREESAIPQDNPYFGDGLDEQSSPKFLYNSPFAADAEAVERKSPHYHLYERYSQQRDAESLHIHRDNRYRRRYIDNYAAAPGTPVRRGKEREQSSSEDSLGPITASSVHSRQSNDDPFVSEPSTAPERQPIKPTRRPKRFQGTSPPSWGRRADTDRLHKVADKLQGVVDELRCFANGEPAEGYSPSAINRSYGSPSPRPRASKRGHMRSRSPSRSGKHHSRDYHSYHDRDTGRRRPERRLGKYLSNFTVCLGGDTIRLGGDTIRLGASNSPQCKLVQEESALTKLR</sequence>
<gene>
    <name evidence="2" type="ORF">LTR77_009515</name>
</gene>
<proteinExistence type="predicted"/>
<feature type="region of interest" description="Disordered" evidence="1">
    <location>
        <begin position="431"/>
        <end position="493"/>
    </location>
</feature>